<feature type="region of interest" description="Disordered" evidence="1">
    <location>
        <begin position="306"/>
        <end position="355"/>
    </location>
</feature>
<evidence type="ECO:0000313" key="3">
    <source>
        <dbReference type="EMBL" id="OXT02269.1"/>
    </source>
</evidence>
<dbReference type="AlphaFoldDB" id="A0A231V245"/>
<evidence type="ECO:0000256" key="2">
    <source>
        <dbReference type="SAM" id="SignalP"/>
    </source>
</evidence>
<feature type="signal peptide" evidence="2">
    <location>
        <begin position="1"/>
        <end position="23"/>
    </location>
</feature>
<dbReference type="RefSeq" id="WP_094076225.1">
    <property type="nucleotide sequence ID" value="NZ_NBYO01000001.1"/>
</dbReference>
<organism evidence="3 4">
    <name type="scientific">Notoacmeibacter marinus</name>
    <dbReference type="NCBI Taxonomy" id="1876515"/>
    <lineage>
        <taxon>Bacteria</taxon>
        <taxon>Pseudomonadati</taxon>
        <taxon>Pseudomonadota</taxon>
        <taxon>Alphaproteobacteria</taxon>
        <taxon>Hyphomicrobiales</taxon>
        <taxon>Notoacmeibacteraceae</taxon>
        <taxon>Notoacmeibacter</taxon>
    </lineage>
</organism>
<evidence type="ECO:0000256" key="1">
    <source>
        <dbReference type="SAM" id="MobiDB-lite"/>
    </source>
</evidence>
<keyword evidence="4" id="KW-1185">Reference proteome</keyword>
<keyword evidence="2" id="KW-0732">Signal</keyword>
<name>A0A231V245_9HYPH</name>
<dbReference type="Proteomes" id="UP000215405">
    <property type="component" value="Unassembled WGS sequence"/>
</dbReference>
<accession>A0A231V245</accession>
<dbReference type="EMBL" id="NBYO01000001">
    <property type="protein sequence ID" value="OXT02269.1"/>
    <property type="molecule type" value="Genomic_DNA"/>
</dbReference>
<protein>
    <submittedName>
        <fullName evidence="3">Uncharacterized protein</fullName>
    </submittedName>
</protein>
<evidence type="ECO:0000313" key="4">
    <source>
        <dbReference type="Proteomes" id="UP000215405"/>
    </source>
</evidence>
<sequence length="355" mass="36930">MSCLTRLLLLAAGLVATAVPAFAQEPSSAPSAVGNSTEEKPVTLDLPGEPVSAVSFAGGTLSVRAVDGEKAVFFNEGEIARDLSAQLLRQFNVGGAPVALYAMGANAESSAPCNGFLVIVWRDPGGTVRGGTPPFICGTDEPAVTRDALYFFSDEIAPGQINPMVRWTAKGGFAIAADLAFAPVPGSGWDQLSDRGLSVRQLMENAAVYGQASTTLGDQLFGVVQALENGERVANPEPGVHVAQGCAPNQCDQVQALGVVDGVHQGTFFAARVNGEVARVWPDLEKWPPRAKEIFERFKAGEDVLAATPPLQKSENEPTGDDVTAKPGVAEAGQQALRPLAPSDGEPAPKTGQAQ</sequence>
<gene>
    <name evidence="3" type="ORF">B7H23_04995</name>
</gene>
<proteinExistence type="predicted"/>
<reference evidence="4" key="1">
    <citation type="journal article" date="2017" name="Int. J. Syst. Evol. Microbiol.">
        <title>Notoacmeibacter marinus gen. nov., sp. nov., isolated from the gut of a limpet and proposal of Notoacmeibacteraceae fam. nov. in the order Rhizobiales of the class Alphaproteobacteria.</title>
        <authorList>
            <person name="Huang Z."/>
            <person name="Guo F."/>
            <person name="Lai Q."/>
        </authorList>
    </citation>
    <scope>NUCLEOTIDE SEQUENCE [LARGE SCALE GENOMIC DNA]</scope>
    <source>
        <strain evidence="4">XMTR2A4</strain>
    </source>
</reference>
<feature type="chain" id="PRO_5012759799" evidence="2">
    <location>
        <begin position="24"/>
        <end position="355"/>
    </location>
</feature>
<comment type="caution">
    <text evidence="3">The sequence shown here is derived from an EMBL/GenBank/DDBJ whole genome shotgun (WGS) entry which is preliminary data.</text>
</comment>